<keyword evidence="5" id="KW-1133">Transmembrane helix</keyword>
<feature type="transmembrane region" description="Helical" evidence="5">
    <location>
        <begin position="281"/>
        <end position="300"/>
    </location>
</feature>
<comment type="caution">
    <text evidence="7">The sequence shown here is derived from an EMBL/GenBank/DDBJ whole genome shotgun (WGS) entry which is preliminary data.</text>
</comment>
<feature type="transmembrane region" description="Helical" evidence="5">
    <location>
        <begin position="15"/>
        <end position="34"/>
    </location>
</feature>
<protein>
    <submittedName>
        <fullName evidence="7">Cysteine desulfurase</fullName>
    </submittedName>
</protein>
<dbReference type="EMBL" id="PVZS01000013">
    <property type="protein sequence ID" value="PSC04491.1"/>
    <property type="molecule type" value="Genomic_DNA"/>
</dbReference>
<dbReference type="GO" id="GO:0009055">
    <property type="term" value="F:electron transfer activity"/>
    <property type="evidence" value="ECO:0007669"/>
    <property type="project" value="InterPro"/>
</dbReference>
<feature type="transmembrane region" description="Helical" evidence="5">
    <location>
        <begin position="113"/>
        <end position="135"/>
    </location>
</feature>
<keyword evidence="5" id="KW-0812">Transmembrane</keyword>
<evidence type="ECO:0000256" key="2">
    <source>
        <dbReference type="ARBA" id="ARBA00022723"/>
    </source>
</evidence>
<feature type="domain" description="Cytochrome c" evidence="6">
    <location>
        <begin position="302"/>
        <end position="393"/>
    </location>
</feature>
<dbReference type="Proteomes" id="UP000239772">
    <property type="component" value="Unassembled WGS sequence"/>
</dbReference>
<evidence type="ECO:0000256" key="1">
    <source>
        <dbReference type="ARBA" id="ARBA00022617"/>
    </source>
</evidence>
<feature type="transmembrane region" description="Helical" evidence="5">
    <location>
        <begin position="82"/>
        <end position="101"/>
    </location>
</feature>
<evidence type="ECO:0000256" key="4">
    <source>
        <dbReference type="PROSITE-ProRule" id="PRU00433"/>
    </source>
</evidence>
<gene>
    <name evidence="7" type="ORF">SLNSH_13415</name>
</gene>
<keyword evidence="3 4" id="KW-0408">Iron</keyword>
<feature type="transmembrane region" description="Helical" evidence="5">
    <location>
        <begin position="175"/>
        <end position="195"/>
    </location>
</feature>
<proteinExistence type="predicted"/>
<evidence type="ECO:0000313" key="7">
    <source>
        <dbReference type="EMBL" id="PSC04491.1"/>
    </source>
</evidence>
<keyword evidence="1 4" id="KW-0349">Heme</keyword>
<dbReference type="InterPro" id="IPR036909">
    <property type="entry name" value="Cyt_c-like_dom_sf"/>
</dbReference>
<name>A0A2T1HS54_9HYPH</name>
<evidence type="ECO:0000313" key="8">
    <source>
        <dbReference type="Proteomes" id="UP000239772"/>
    </source>
</evidence>
<reference evidence="8" key="1">
    <citation type="submission" date="2018-03" db="EMBL/GenBank/DDBJ databases">
        <authorList>
            <person name="Sun L."/>
            <person name="Liu H."/>
            <person name="Chen W."/>
            <person name="Huang K."/>
            <person name="Liu W."/>
            <person name="Gao X."/>
        </authorList>
    </citation>
    <scope>NUCLEOTIDE SEQUENCE [LARGE SCALE GENOMIC DNA]</scope>
    <source>
        <strain evidence="8">SH9</strain>
    </source>
</reference>
<dbReference type="InterPro" id="IPR010389">
    <property type="entry name" value="Urate_ox_N"/>
</dbReference>
<keyword evidence="5" id="KW-0472">Membrane</keyword>
<dbReference type="PROSITE" id="PS51007">
    <property type="entry name" value="CYTC"/>
    <property type="match status" value="1"/>
</dbReference>
<dbReference type="InterPro" id="IPR009056">
    <property type="entry name" value="Cyt_c-like_dom"/>
</dbReference>
<dbReference type="RefSeq" id="WP_106337515.1">
    <property type="nucleotide sequence ID" value="NZ_PVZS01000013.1"/>
</dbReference>
<dbReference type="GO" id="GO:0020037">
    <property type="term" value="F:heme binding"/>
    <property type="evidence" value="ECO:0007669"/>
    <property type="project" value="InterPro"/>
</dbReference>
<accession>A0A2T1HS54</accession>
<sequence>MGAFAADWINLGLRWFHLVVGIAWIGASFHFIWLDFSLRARERMNEGVYGTSWMVHGGGFYHVEKYLVAPANLPPDLHWFKWEAYLTFLSGFGLLIVQYYWNASAFLVDPAVLAMTGPEAVIISVLSLAAGWFVYDALCRSPIGDKTGLLALCVFAMIVGAAILFTHVFSGRGAFIHVGAMVGTIMAANVFRVIIPNQKIITADLLAGRAPDPRYGKIGKQRSLHNNYLTLPVLLFMVSNHYAFLYAHPQSWLVVAFIVLAGGMVRHFLNRVDAGADPKSVAWALPAAAVALIAAIIWTAPRGAAHGAAVSDADVLKITQTHCVMCHAPKPSHEAFKGGEPPKGVMLDTVENIRRHAAQVNAQAVQGRAMPLGNETHMTDEERARLGTWIAQQ</sequence>
<dbReference type="GO" id="GO:0046872">
    <property type="term" value="F:metal ion binding"/>
    <property type="evidence" value="ECO:0007669"/>
    <property type="project" value="UniProtKB-KW"/>
</dbReference>
<keyword evidence="2 4" id="KW-0479">Metal-binding</keyword>
<organism evidence="7 8">
    <name type="scientific">Alsobacter soli</name>
    <dbReference type="NCBI Taxonomy" id="2109933"/>
    <lineage>
        <taxon>Bacteria</taxon>
        <taxon>Pseudomonadati</taxon>
        <taxon>Pseudomonadota</taxon>
        <taxon>Alphaproteobacteria</taxon>
        <taxon>Hyphomicrobiales</taxon>
        <taxon>Alsobacteraceae</taxon>
        <taxon>Alsobacter</taxon>
    </lineage>
</organism>
<evidence type="ECO:0000256" key="5">
    <source>
        <dbReference type="SAM" id="Phobius"/>
    </source>
</evidence>
<evidence type="ECO:0000259" key="6">
    <source>
        <dbReference type="PROSITE" id="PS51007"/>
    </source>
</evidence>
<feature type="transmembrane region" description="Helical" evidence="5">
    <location>
        <begin position="147"/>
        <end position="169"/>
    </location>
</feature>
<dbReference type="Pfam" id="PF06181">
    <property type="entry name" value="Urate_ox_N"/>
    <property type="match status" value="1"/>
</dbReference>
<feature type="transmembrane region" description="Helical" evidence="5">
    <location>
        <begin position="227"/>
        <end position="245"/>
    </location>
</feature>
<dbReference type="SUPFAM" id="SSF46626">
    <property type="entry name" value="Cytochrome c"/>
    <property type="match status" value="1"/>
</dbReference>
<evidence type="ECO:0000256" key="3">
    <source>
        <dbReference type="ARBA" id="ARBA00023004"/>
    </source>
</evidence>
<feature type="transmembrane region" description="Helical" evidence="5">
    <location>
        <begin position="251"/>
        <end position="269"/>
    </location>
</feature>
<dbReference type="OrthoDB" id="9787495at2"/>
<keyword evidence="8" id="KW-1185">Reference proteome</keyword>
<dbReference type="AlphaFoldDB" id="A0A2T1HS54"/>